<dbReference type="Pfam" id="PF06293">
    <property type="entry name" value="Kdo"/>
    <property type="match status" value="1"/>
</dbReference>
<keyword evidence="4" id="KW-1185">Reference proteome</keyword>
<dbReference type="Proteomes" id="UP000199698">
    <property type="component" value="Unassembled WGS sequence"/>
</dbReference>
<feature type="active site" evidence="2">
    <location>
        <position position="164"/>
    </location>
</feature>
<keyword evidence="1" id="KW-0448">Lipopolysaccharide biosynthesis</keyword>
<keyword evidence="1" id="KW-0547">Nucleotide-binding</keyword>
<dbReference type="EMBL" id="FMBA01000024">
    <property type="protein sequence ID" value="SCC09366.1"/>
    <property type="molecule type" value="Genomic_DNA"/>
</dbReference>
<dbReference type="InterPro" id="IPR017172">
    <property type="entry name" value="Lsacc_core_hep_kinase_RfaP"/>
</dbReference>
<evidence type="ECO:0000313" key="3">
    <source>
        <dbReference type="EMBL" id="SCC09366.1"/>
    </source>
</evidence>
<dbReference type="RefSeq" id="WP_091123471.1">
    <property type="nucleotide sequence ID" value="NZ_FMBA01000024.1"/>
</dbReference>
<keyword evidence="1 3" id="KW-0808">Transferase</keyword>
<organism evidence="3 4">
    <name type="scientific">Gilliamella intestini</name>
    <dbReference type="NCBI Taxonomy" id="1798183"/>
    <lineage>
        <taxon>Bacteria</taxon>
        <taxon>Pseudomonadati</taxon>
        <taxon>Pseudomonadota</taxon>
        <taxon>Gammaproteobacteria</taxon>
        <taxon>Orbales</taxon>
        <taxon>Orbaceae</taxon>
        <taxon>Gilliamella</taxon>
    </lineage>
</organism>
<keyword evidence="1" id="KW-0418">Kinase</keyword>
<dbReference type="AlphaFoldDB" id="A0A1C4BR38"/>
<comment type="pathway">
    <text evidence="1">Bacterial outer membrane biogenesis; LPS core biosynthesis.</text>
</comment>
<dbReference type="EC" id="2.7.1.-" evidence="1"/>
<dbReference type="SUPFAM" id="SSF56112">
    <property type="entry name" value="Protein kinase-like (PK-like)"/>
    <property type="match status" value="1"/>
</dbReference>
<dbReference type="GO" id="GO:0016301">
    <property type="term" value="F:kinase activity"/>
    <property type="evidence" value="ECO:0007669"/>
    <property type="project" value="UniProtKB-UniRule"/>
</dbReference>
<comment type="similarity">
    <text evidence="1">Belongs to the protein kinase superfamily. KdkA/rfaP family.</text>
</comment>
<dbReference type="GO" id="GO:0009244">
    <property type="term" value="P:lipopolysaccharide core region biosynthetic process"/>
    <property type="evidence" value="ECO:0007669"/>
    <property type="project" value="UniProtKB-UniRule"/>
</dbReference>
<dbReference type="UniPathway" id="UPA00958"/>
<dbReference type="OrthoDB" id="9782725at2"/>
<dbReference type="PIRSF" id="PIRSF037318">
    <property type="entry name" value="RfaP"/>
    <property type="match status" value="1"/>
</dbReference>
<evidence type="ECO:0000256" key="2">
    <source>
        <dbReference type="PIRSR" id="PIRSR037318-50"/>
    </source>
</evidence>
<comment type="function">
    <text evidence="1">Kinase involved in the biosynthesis of the core oligosaccharide region of lipopolysaccharide (LPS). Catalyzes the phosphorylation of heptose I (HepI), the first heptose added to the Kdo2-lipid A module.</text>
</comment>
<dbReference type="GO" id="GO:0005524">
    <property type="term" value="F:ATP binding"/>
    <property type="evidence" value="ECO:0007669"/>
    <property type="project" value="UniProtKB-UniRule"/>
</dbReference>
<dbReference type="InterPro" id="IPR011009">
    <property type="entry name" value="Kinase-like_dom_sf"/>
</dbReference>
<name>A0A1C4BR38_9GAMM</name>
<evidence type="ECO:0000313" key="4">
    <source>
        <dbReference type="Proteomes" id="UP000199698"/>
    </source>
</evidence>
<gene>
    <name evidence="3" type="ORF">GA0061080_10244</name>
</gene>
<reference evidence="4" key="1">
    <citation type="submission" date="2016-08" db="EMBL/GenBank/DDBJ databases">
        <authorList>
            <person name="Varghese N."/>
            <person name="Submissions Spin"/>
        </authorList>
    </citation>
    <scope>NUCLEOTIDE SEQUENCE [LARGE SCALE GENOMIC DNA]</scope>
    <source>
        <strain evidence="4">R-53144</strain>
    </source>
</reference>
<sequence>MNELKLKSPFDALWKNKDPFAEVELISGKVYRAVKQRKTLNFELGDESYFIKIHRGTTIKEIVKNLISLRLPVLDAKQEWDAIERLEQVGVNTMDGRAFGRKGLNPLTRHSFIVTRDLNPTVSLEDFTKPWLTNPPSYHIKRCLVIYLAKMVAQMHAAGVNHRDCYLCHFLLDIPLFENHQQIKLSVIDLHRAQIRKTVPVRWRDKDLIGLYFSAMNIGLTDRDIWRFLKVYFNQPLKTILHNEAKLIASTHRKVERIRKRTEKYHL</sequence>
<keyword evidence="1" id="KW-0067">ATP-binding</keyword>
<evidence type="ECO:0000256" key="1">
    <source>
        <dbReference type="PIRNR" id="PIRNR037318"/>
    </source>
</evidence>
<dbReference type="STRING" id="1798183.GA0061080_10244"/>
<proteinExistence type="inferred from homology"/>
<protein>
    <recommendedName>
        <fullName evidence="1">Lipopolysaccharide core heptose(I) kinase</fullName>
        <ecNumber evidence="1">2.7.1.-</ecNumber>
    </recommendedName>
</protein>
<accession>A0A1C4BR38</accession>
<dbReference type="NCBIfam" id="NF011703">
    <property type="entry name" value="PRK15123.1"/>
    <property type="match status" value="1"/>
</dbReference>